<reference evidence="2 3" key="1">
    <citation type="submission" date="2019-10" db="EMBL/GenBank/DDBJ databases">
        <title>Assembly and Annotation for the nematode Trichostrongylus colubriformis.</title>
        <authorList>
            <person name="Martin J."/>
        </authorList>
    </citation>
    <scope>NUCLEOTIDE SEQUENCE [LARGE SCALE GENOMIC DNA]</scope>
    <source>
        <strain evidence="2">G859</strain>
        <tissue evidence="2">Whole worm</tissue>
    </source>
</reference>
<accession>A0AAN8ITX7</accession>
<name>A0AAN8ITX7_TRICO</name>
<evidence type="ECO:0000313" key="3">
    <source>
        <dbReference type="Proteomes" id="UP001331761"/>
    </source>
</evidence>
<feature type="region of interest" description="Disordered" evidence="1">
    <location>
        <begin position="1"/>
        <end position="29"/>
    </location>
</feature>
<proteinExistence type="predicted"/>
<evidence type="ECO:0000256" key="1">
    <source>
        <dbReference type="SAM" id="MobiDB-lite"/>
    </source>
</evidence>
<comment type="caution">
    <text evidence="2">The sequence shown here is derived from an EMBL/GenBank/DDBJ whole genome shotgun (WGS) entry which is preliminary data.</text>
</comment>
<dbReference type="AlphaFoldDB" id="A0AAN8ITX7"/>
<sequence>MGRHKPRKMNKPQSVLSSQQLNEDAEKPTDCLQNIGTLNPALKKITEFNEDNGSPGPRNVPASTITRLNKTKFSKDGVASKPSISGLIAKCEANGDENSHVRDSDEYLKELTAHALNGMTSSDFRDRMLSSLRTYKAMSTLDAGTRPVFQPYLRRNLLYRMAFADRAVPSFTFGEDEPPLVWPWMPTRSIVQRTHQERKERLCGLVEVLVSRSAIEENIRERVDIRNFRFSIGTLAMFKKTGDSQVLYRSLAYRRFLKSHGMALPYSLRKHHENLVNYGRLEYPSRLSFTSHDSATLSFRMVCHHLLEGERLAKVQVYTVRQTGDVFEPAEKLPSATFTVPVNVPMPPVSIDVPAISYDTQLRVYVVVRVDVTNNLKGIEIDGHALRHLPSRIVRSDNTSRDHHVMFEHTLLGAKTLFKNEGAWNGGGFVVGENNVTLIEQEKLSNDICSPMIVSELEYWSKRLHTNPFLQMRVVCGSLYDDDSDCSLSERGSRSSDGVEGDDELSATSEMDDGAPQRVELKRTIDPYLGTFRSGEDGRYINHVQTIEAMFRPLKSMGRMNLVIVQNWLRLEIPPLITYRISSGMVPREDDNEATSAYRVTPTTRVSNCASLTEVQKMGWLTVVDQYQTEKCIICGRSFHNMYALMLHYHLSYPRLTFQFNFRIDPQHENWHRLHIDVFLNPNFDDVHEVVTDGRVNWIRVGDPMYIWTRDQAIELRSKLRMDLTIFCDSLKSVGHAVDDPVEERRFIHPESGRWLYRGERLPRYARHLPAPGHEVLIHNTTRRLLDFLDLSDGSKWFMITWNTMLITMGKARCDEAGPYWLNRLFLELHMDTMVRYRQRSHFIYQLNTQTQRGRPVTDLEDLVLRLYHARRDYDPLLDDLHPLRDWIYSDLKRGYERYRSDLDKPHKDSSGMRRSFPKMYRTDPGTISGEQLHRLFIEVLEAGIVVPFNHPFRKYLLNVVDVLFEGQMPACITRLRDQDEFLSCLIR</sequence>
<feature type="region of interest" description="Disordered" evidence="1">
    <location>
        <begin position="489"/>
        <end position="520"/>
    </location>
</feature>
<feature type="compositionally biased region" description="Polar residues" evidence="1">
    <location>
        <begin position="11"/>
        <end position="22"/>
    </location>
</feature>
<dbReference type="EMBL" id="WIXE01004073">
    <property type="protein sequence ID" value="KAK5983358.1"/>
    <property type="molecule type" value="Genomic_DNA"/>
</dbReference>
<evidence type="ECO:0000313" key="2">
    <source>
        <dbReference type="EMBL" id="KAK5983358.1"/>
    </source>
</evidence>
<feature type="compositionally biased region" description="Basic residues" evidence="1">
    <location>
        <begin position="1"/>
        <end position="10"/>
    </location>
</feature>
<feature type="compositionally biased region" description="Acidic residues" evidence="1">
    <location>
        <begin position="499"/>
        <end position="513"/>
    </location>
</feature>
<dbReference type="Proteomes" id="UP001331761">
    <property type="component" value="Unassembled WGS sequence"/>
</dbReference>
<organism evidence="2 3">
    <name type="scientific">Trichostrongylus colubriformis</name>
    <name type="common">Black scour worm</name>
    <dbReference type="NCBI Taxonomy" id="6319"/>
    <lineage>
        <taxon>Eukaryota</taxon>
        <taxon>Metazoa</taxon>
        <taxon>Ecdysozoa</taxon>
        <taxon>Nematoda</taxon>
        <taxon>Chromadorea</taxon>
        <taxon>Rhabditida</taxon>
        <taxon>Rhabditina</taxon>
        <taxon>Rhabditomorpha</taxon>
        <taxon>Strongyloidea</taxon>
        <taxon>Trichostrongylidae</taxon>
        <taxon>Trichostrongylus</taxon>
    </lineage>
</organism>
<keyword evidence="3" id="KW-1185">Reference proteome</keyword>
<protein>
    <submittedName>
        <fullName evidence="2">Uncharacterized protein</fullName>
    </submittedName>
</protein>
<gene>
    <name evidence="2" type="ORF">GCK32_002744</name>
</gene>